<comment type="caution">
    <text evidence="1">The sequence shown here is derived from an EMBL/GenBank/DDBJ whole genome shotgun (WGS) entry which is preliminary data.</text>
</comment>
<name>A0AAD6X1A6_9AGAR</name>
<sequence length="95" mass="10360">MWVVRSALSLRCLTAQRRVLPVVGPVQYSSSSSGKLICSSVVVSEKVKSSWRSLTVGHFHADIGRGSLLQRNRMAGDYYWASPGCLTCRALPCCA</sequence>
<protein>
    <submittedName>
        <fullName evidence="1">Uncharacterized protein</fullName>
    </submittedName>
</protein>
<dbReference type="Proteomes" id="UP001218188">
    <property type="component" value="Unassembled WGS sequence"/>
</dbReference>
<dbReference type="EMBL" id="JARJCM010000111">
    <property type="protein sequence ID" value="KAJ7028584.1"/>
    <property type="molecule type" value="Genomic_DNA"/>
</dbReference>
<keyword evidence="2" id="KW-1185">Reference proteome</keyword>
<gene>
    <name evidence="1" type="ORF">C8F04DRAFT_63373</name>
</gene>
<proteinExistence type="predicted"/>
<reference evidence="1" key="1">
    <citation type="submission" date="2023-03" db="EMBL/GenBank/DDBJ databases">
        <title>Massive genome expansion in bonnet fungi (Mycena s.s.) driven by repeated elements and novel gene families across ecological guilds.</title>
        <authorList>
            <consortium name="Lawrence Berkeley National Laboratory"/>
            <person name="Harder C.B."/>
            <person name="Miyauchi S."/>
            <person name="Viragh M."/>
            <person name="Kuo A."/>
            <person name="Thoen E."/>
            <person name="Andreopoulos B."/>
            <person name="Lu D."/>
            <person name="Skrede I."/>
            <person name="Drula E."/>
            <person name="Henrissat B."/>
            <person name="Morin E."/>
            <person name="Kohler A."/>
            <person name="Barry K."/>
            <person name="LaButti K."/>
            <person name="Morin E."/>
            <person name="Salamov A."/>
            <person name="Lipzen A."/>
            <person name="Mereny Z."/>
            <person name="Hegedus B."/>
            <person name="Baldrian P."/>
            <person name="Stursova M."/>
            <person name="Weitz H."/>
            <person name="Taylor A."/>
            <person name="Grigoriev I.V."/>
            <person name="Nagy L.G."/>
            <person name="Martin F."/>
            <person name="Kauserud H."/>
        </authorList>
    </citation>
    <scope>NUCLEOTIDE SEQUENCE</scope>
    <source>
        <strain evidence="1">CBHHK200</strain>
    </source>
</reference>
<organism evidence="1 2">
    <name type="scientific">Mycena alexandri</name>
    <dbReference type="NCBI Taxonomy" id="1745969"/>
    <lineage>
        <taxon>Eukaryota</taxon>
        <taxon>Fungi</taxon>
        <taxon>Dikarya</taxon>
        <taxon>Basidiomycota</taxon>
        <taxon>Agaricomycotina</taxon>
        <taxon>Agaricomycetes</taxon>
        <taxon>Agaricomycetidae</taxon>
        <taxon>Agaricales</taxon>
        <taxon>Marasmiineae</taxon>
        <taxon>Mycenaceae</taxon>
        <taxon>Mycena</taxon>
    </lineage>
</organism>
<evidence type="ECO:0000313" key="2">
    <source>
        <dbReference type="Proteomes" id="UP001218188"/>
    </source>
</evidence>
<evidence type="ECO:0000313" key="1">
    <source>
        <dbReference type="EMBL" id="KAJ7028584.1"/>
    </source>
</evidence>
<dbReference type="AlphaFoldDB" id="A0AAD6X1A6"/>
<accession>A0AAD6X1A6</accession>